<dbReference type="GO" id="GO:0006281">
    <property type="term" value="P:DNA repair"/>
    <property type="evidence" value="ECO:0007669"/>
    <property type="project" value="TreeGrafter"/>
</dbReference>
<evidence type="ECO:0000313" key="8">
    <source>
        <dbReference type="Proteomes" id="UP001152320"/>
    </source>
</evidence>
<accession>A0A9Q1BS38</accession>
<evidence type="ECO:0000256" key="1">
    <source>
        <dbReference type="ARBA" id="ARBA00001946"/>
    </source>
</evidence>
<sequence length="290" mass="32349">MSQHSVYPWTNPRMPFRMVPKYHGPLKLVVFDWSGTVVDCGVFAPAKAFQQVFEDEGIPITDEEVRRPMGTHKRVHIQLVLKDEDIRKRWVSIKGSEPTEADVDRMFANFVPKQLETLKDHSEMIEGAVETIDKLRKDYNLKIGTSTGFTKLMMETIKPLVAKQGYVPDFYGTADLAPRGRPTPNLLWLNAIHLDVAPIQAVVKVDDTCGGIQEGLAAGAWSVGVAKTGNYVAASEKEIAEMDTSEYNRKLQAAYDILTKAGAHYVIDSIKDLPPVIEDINRRLAAGEKP</sequence>
<dbReference type="GO" id="GO:0019700">
    <property type="term" value="P:organic phosphonate catabolic process"/>
    <property type="evidence" value="ECO:0007669"/>
    <property type="project" value="InterPro"/>
</dbReference>
<dbReference type="InterPro" id="IPR023198">
    <property type="entry name" value="PGP-like_dom2"/>
</dbReference>
<dbReference type="SUPFAM" id="SSF56784">
    <property type="entry name" value="HAD-like"/>
    <property type="match status" value="1"/>
</dbReference>
<dbReference type="GO" id="GO:0005829">
    <property type="term" value="C:cytosol"/>
    <property type="evidence" value="ECO:0007669"/>
    <property type="project" value="TreeGrafter"/>
</dbReference>
<dbReference type="InterPro" id="IPR023214">
    <property type="entry name" value="HAD_sf"/>
</dbReference>
<dbReference type="FunFam" id="1.10.150.240:FF:000006">
    <property type="entry name" value="Phosphonoacetaldehyde hydrolase"/>
    <property type="match status" value="1"/>
</dbReference>
<dbReference type="GO" id="GO:0008967">
    <property type="term" value="F:phosphoglycolate phosphatase activity"/>
    <property type="evidence" value="ECO:0007669"/>
    <property type="project" value="TreeGrafter"/>
</dbReference>
<dbReference type="GO" id="GO:0050194">
    <property type="term" value="F:phosphonoacetaldehyde hydrolase activity"/>
    <property type="evidence" value="ECO:0007669"/>
    <property type="project" value="InterPro"/>
</dbReference>
<dbReference type="Proteomes" id="UP001152320">
    <property type="component" value="Chromosome 12"/>
</dbReference>
<dbReference type="OrthoDB" id="40579at2759"/>
<comment type="subunit">
    <text evidence="2">Homodimer.</text>
</comment>
<keyword evidence="5" id="KW-0460">Magnesium</keyword>
<dbReference type="SFLD" id="SFLDS00003">
    <property type="entry name" value="Haloacid_Dehalogenase"/>
    <property type="match status" value="1"/>
</dbReference>
<dbReference type="HAMAP" id="MF_01375">
    <property type="entry name" value="PhnX"/>
    <property type="match status" value="1"/>
</dbReference>
<dbReference type="EMBL" id="JAIZAY010000012">
    <property type="protein sequence ID" value="KAJ8031659.1"/>
    <property type="molecule type" value="Genomic_DNA"/>
</dbReference>
<evidence type="ECO:0000256" key="6">
    <source>
        <dbReference type="ARBA" id="ARBA00023270"/>
    </source>
</evidence>
<proteinExistence type="inferred from homology"/>
<keyword evidence="3" id="KW-0479">Metal-binding</keyword>
<dbReference type="InterPro" id="IPR006323">
    <property type="entry name" value="Phosphonoacetald_hydro"/>
</dbReference>
<dbReference type="SFLD" id="SFLDG01129">
    <property type="entry name" value="C1.5:_HAD__Beta-PGM__Phosphata"/>
    <property type="match status" value="1"/>
</dbReference>
<gene>
    <name evidence="7" type="ORF">HOLleu_24919</name>
</gene>
<organism evidence="7 8">
    <name type="scientific">Holothuria leucospilota</name>
    <name type="common">Black long sea cucumber</name>
    <name type="synonym">Mertensiothuria leucospilota</name>
    <dbReference type="NCBI Taxonomy" id="206669"/>
    <lineage>
        <taxon>Eukaryota</taxon>
        <taxon>Metazoa</taxon>
        <taxon>Echinodermata</taxon>
        <taxon>Eleutherozoa</taxon>
        <taxon>Echinozoa</taxon>
        <taxon>Holothuroidea</taxon>
        <taxon>Aspidochirotacea</taxon>
        <taxon>Aspidochirotida</taxon>
        <taxon>Holothuriidae</taxon>
        <taxon>Holothuria</taxon>
    </lineage>
</organism>
<dbReference type="PANTHER" id="PTHR43434:SF19">
    <property type="entry name" value="PHOSPHONOACETALDEHYDE HYDROLASE"/>
    <property type="match status" value="1"/>
</dbReference>
<comment type="caution">
    <text evidence="7">The sequence shown here is derived from an EMBL/GenBank/DDBJ whole genome shotgun (WGS) entry which is preliminary data.</text>
</comment>
<protein>
    <recommendedName>
        <fullName evidence="9">Phosphonoacetaldehyde hydrolase</fullName>
    </recommendedName>
</protein>
<evidence type="ECO:0000256" key="3">
    <source>
        <dbReference type="ARBA" id="ARBA00022723"/>
    </source>
</evidence>
<keyword evidence="8" id="KW-1185">Reference proteome</keyword>
<keyword evidence="6" id="KW-0704">Schiff base</keyword>
<name>A0A9Q1BS38_HOLLE</name>
<evidence type="ECO:0000313" key="7">
    <source>
        <dbReference type="EMBL" id="KAJ8031659.1"/>
    </source>
</evidence>
<dbReference type="GO" id="GO:0046872">
    <property type="term" value="F:metal ion binding"/>
    <property type="evidence" value="ECO:0007669"/>
    <property type="project" value="UniProtKB-KW"/>
</dbReference>
<dbReference type="PANTHER" id="PTHR43434">
    <property type="entry name" value="PHOSPHOGLYCOLATE PHOSPHATASE"/>
    <property type="match status" value="1"/>
</dbReference>
<keyword evidence="4" id="KW-0378">Hydrolase</keyword>
<evidence type="ECO:0000256" key="5">
    <source>
        <dbReference type="ARBA" id="ARBA00022842"/>
    </source>
</evidence>
<dbReference type="NCBIfam" id="TIGR01422">
    <property type="entry name" value="phosphonatase"/>
    <property type="match status" value="1"/>
</dbReference>
<dbReference type="Gene3D" id="3.40.50.1000">
    <property type="entry name" value="HAD superfamily/HAD-like"/>
    <property type="match status" value="1"/>
</dbReference>
<reference evidence="7" key="1">
    <citation type="submission" date="2021-10" db="EMBL/GenBank/DDBJ databases">
        <title>Tropical sea cucumber genome reveals ecological adaptation and Cuvierian tubules defense mechanism.</title>
        <authorList>
            <person name="Chen T."/>
        </authorList>
    </citation>
    <scope>NUCLEOTIDE SEQUENCE</scope>
    <source>
        <strain evidence="7">Nanhai2018</strain>
        <tissue evidence="7">Muscle</tissue>
    </source>
</reference>
<evidence type="ECO:0000256" key="4">
    <source>
        <dbReference type="ARBA" id="ARBA00022801"/>
    </source>
</evidence>
<dbReference type="InterPro" id="IPR036412">
    <property type="entry name" value="HAD-like_sf"/>
</dbReference>
<dbReference type="Gene3D" id="1.10.150.240">
    <property type="entry name" value="Putative phosphatase, domain 2"/>
    <property type="match status" value="1"/>
</dbReference>
<dbReference type="AlphaFoldDB" id="A0A9Q1BS38"/>
<evidence type="ECO:0000256" key="2">
    <source>
        <dbReference type="ARBA" id="ARBA00011738"/>
    </source>
</evidence>
<comment type="cofactor">
    <cofactor evidence="1">
        <name>Mg(2+)</name>
        <dbReference type="ChEBI" id="CHEBI:18420"/>
    </cofactor>
</comment>
<evidence type="ECO:0008006" key="9">
    <source>
        <dbReference type="Google" id="ProtNLM"/>
    </source>
</evidence>
<dbReference type="Pfam" id="PF00702">
    <property type="entry name" value="Hydrolase"/>
    <property type="match status" value="1"/>
</dbReference>
<dbReference type="InterPro" id="IPR050155">
    <property type="entry name" value="HAD-like_hydrolase_sf"/>
</dbReference>